<evidence type="ECO:0000313" key="1">
    <source>
        <dbReference type="EMBL" id="KKL96036.1"/>
    </source>
</evidence>
<protein>
    <submittedName>
        <fullName evidence="1">Uncharacterized protein</fullName>
    </submittedName>
</protein>
<gene>
    <name evidence="1" type="ORF">LCGC14_1848520</name>
</gene>
<proteinExistence type="predicted"/>
<name>A0A0F9GZC6_9ZZZZ</name>
<accession>A0A0F9GZC6</accession>
<dbReference type="AlphaFoldDB" id="A0A0F9GZC6"/>
<organism evidence="1">
    <name type="scientific">marine sediment metagenome</name>
    <dbReference type="NCBI Taxonomy" id="412755"/>
    <lineage>
        <taxon>unclassified sequences</taxon>
        <taxon>metagenomes</taxon>
        <taxon>ecological metagenomes</taxon>
    </lineage>
</organism>
<sequence length="87" mass="9877">MPVVDFFHVLPQDLKSGDLLICTIKCMIVYEADVRGKPMFRLYRCLYRPDYDVLHGEPQGTRIMVGVDEVAKSIFPVLGYAELQASP</sequence>
<reference evidence="1" key="1">
    <citation type="journal article" date="2015" name="Nature">
        <title>Complex archaea that bridge the gap between prokaryotes and eukaryotes.</title>
        <authorList>
            <person name="Spang A."/>
            <person name="Saw J.H."/>
            <person name="Jorgensen S.L."/>
            <person name="Zaremba-Niedzwiedzka K."/>
            <person name="Martijn J."/>
            <person name="Lind A.E."/>
            <person name="van Eijk R."/>
            <person name="Schleper C."/>
            <person name="Guy L."/>
            <person name="Ettema T.J."/>
        </authorList>
    </citation>
    <scope>NUCLEOTIDE SEQUENCE</scope>
</reference>
<dbReference type="EMBL" id="LAZR01018537">
    <property type="protein sequence ID" value="KKL96036.1"/>
    <property type="molecule type" value="Genomic_DNA"/>
</dbReference>
<comment type="caution">
    <text evidence="1">The sequence shown here is derived from an EMBL/GenBank/DDBJ whole genome shotgun (WGS) entry which is preliminary data.</text>
</comment>